<evidence type="ECO:0000256" key="1">
    <source>
        <dbReference type="SAM" id="SignalP"/>
    </source>
</evidence>
<name>A0A0B7AAF0_9EUPU</name>
<accession>A0A0B7AAF0</accession>
<keyword evidence="1" id="KW-0732">Signal</keyword>
<feature type="chain" id="PRO_5002111543" evidence="1">
    <location>
        <begin position="21"/>
        <end position="75"/>
    </location>
</feature>
<evidence type="ECO:0000313" key="2">
    <source>
        <dbReference type="EMBL" id="CEK77934.1"/>
    </source>
</evidence>
<dbReference type="AlphaFoldDB" id="A0A0B7AAF0"/>
<feature type="signal peptide" evidence="1">
    <location>
        <begin position="1"/>
        <end position="20"/>
    </location>
</feature>
<dbReference type="EMBL" id="HACG01031069">
    <property type="protein sequence ID" value="CEK77934.1"/>
    <property type="molecule type" value="Transcribed_RNA"/>
</dbReference>
<protein>
    <submittedName>
        <fullName evidence="2">Uncharacterized protein</fullName>
    </submittedName>
</protein>
<proteinExistence type="predicted"/>
<organism evidence="2">
    <name type="scientific">Arion vulgaris</name>
    <dbReference type="NCBI Taxonomy" id="1028688"/>
    <lineage>
        <taxon>Eukaryota</taxon>
        <taxon>Metazoa</taxon>
        <taxon>Spiralia</taxon>
        <taxon>Lophotrochozoa</taxon>
        <taxon>Mollusca</taxon>
        <taxon>Gastropoda</taxon>
        <taxon>Heterobranchia</taxon>
        <taxon>Euthyneura</taxon>
        <taxon>Panpulmonata</taxon>
        <taxon>Eupulmonata</taxon>
        <taxon>Stylommatophora</taxon>
        <taxon>Helicina</taxon>
        <taxon>Arionoidea</taxon>
        <taxon>Arionidae</taxon>
        <taxon>Arion</taxon>
    </lineage>
</organism>
<reference evidence="2" key="1">
    <citation type="submission" date="2014-12" db="EMBL/GenBank/DDBJ databases">
        <title>Insight into the proteome of Arion vulgaris.</title>
        <authorList>
            <person name="Aradska J."/>
            <person name="Bulat T."/>
            <person name="Smidak R."/>
            <person name="Sarate P."/>
            <person name="Gangsoo J."/>
            <person name="Sialana F."/>
            <person name="Bilban M."/>
            <person name="Lubec G."/>
        </authorList>
    </citation>
    <scope>NUCLEOTIDE SEQUENCE</scope>
    <source>
        <tissue evidence="2">Skin</tissue>
    </source>
</reference>
<feature type="non-terminal residue" evidence="2">
    <location>
        <position position="1"/>
    </location>
</feature>
<gene>
    <name evidence="2" type="primary">ORF107397</name>
</gene>
<sequence length="75" mass="8433">GFYFCFLLICLMSACYLNMASPVLRPCLQLDLSPDKLLPVLCIHVKCFQVMLANIFPMKEGSAPPCKYPWASGHH</sequence>